<keyword evidence="2" id="KW-1185">Reference proteome</keyword>
<dbReference type="EMBL" id="JABSTQ010011255">
    <property type="protein sequence ID" value="KAG0413459.1"/>
    <property type="molecule type" value="Genomic_DNA"/>
</dbReference>
<comment type="caution">
    <text evidence="1">The sequence shown here is derived from an EMBL/GenBank/DDBJ whole genome shotgun (WGS) entry which is preliminary data.</text>
</comment>
<name>A0AC60P2K7_IXOPE</name>
<proteinExistence type="predicted"/>
<protein>
    <submittedName>
        <fullName evidence="1">Uncharacterized protein</fullName>
    </submittedName>
</protein>
<evidence type="ECO:0000313" key="2">
    <source>
        <dbReference type="Proteomes" id="UP000805193"/>
    </source>
</evidence>
<accession>A0AC60P2K7</accession>
<evidence type="ECO:0000313" key="1">
    <source>
        <dbReference type="EMBL" id="KAG0413459.1"/>
    </source>
</evidence>
<reference evidence="1 2" key="1">
    <citation type="journal article" date="2020" name="Cell">
        <title>Large-Scale Comparative Analyses of Tick Genomes Elucidate Their Genetic Diversity and Vector Capacities.</title>
        <authorList>
            <consortium name="Tick Genome and Microbiome Consortium (TIGMIC)"/>
            <person name="Jia N."/>
            <person name="Wang J."/>
            <person name="Shi W."/>
            <person name="Du L."/>
            <person name="Sun Y."/>
            <person name="Zhan W."/>
            <person name="Jiang J.F."/>
            <person name="Wang Q."/>
            <person name="Zhang B."/>
            <person name="Ji P."/>
            <person name="Bell-Sakyi L."/>
            <person name="Cui X.M."/>
            <person name="Yuan T.T."/>
            <person name="Jiang B.G."/>
            <person name="Yang W.F."/>
            <person name="Lam T.T."/>
            <person name="Chang Q.C."/>
            <person name="Ding S.J."/>
            <person name="Wang X.J."/>
            <person name="Zhu J.G."/>
            <person name="Ruan X.D."/>
            <person name="Zhao L."/>
            <person name="Wei J.T."/>
            <person name="Ye R.Z."/>
            <person name="Que T.C."/>
            <person name="Du C.H."/>
            <person name="Zhou Y.H."/>
            <person name="Cheng J.X."/>
            <person name="Dai P.F."/>
            <person name="Guo W.B."/>
            <person name="Han X.H."/>
            <person name="Huang E.J."/>
            <person name="Li L.F."/>
            <person name="Wei W."/>
            <person name="Gao Y.C."/>
            <person name="Liu J.Z."/>
            <person name="Shao H.Z."/>
            <person name="Wang X."/>
            <person name="Wang C.C."/>
            <person name="Yang T.C."/>
            <person name="Huo Q.B."/>
            <person name="Li W."/>
            <person name="Chen H.Y."/>
            <person name="Chen S.E."/>
            <person name="Zhou L.G."/>
            <person name="Ni X.B."/>
            <person name="Tian J.H."/>
            <person name="Sheng Y."/>
            <person name="Liu T."/>
            <person name="Pan Y.S."/>
            <person name="Xia L.Y."/>
            <person name="Li J."/>
            <person name="Zhao F."/>
            <person name="Cao W.C."/>
        </authorList>
    </citation>
    <scope>NUCLEOTIDE SEQUENCE [LARGE SCALE GENOMIC DNA]</scope>
    <source>
        <strain evidence="1">Iper-2018</strain>
    </source>
</reference>
<organism evidence="1 2">
    <name type="scientific">Ixodes persulcatus</name>
    <name type="common">Taiga tick</name>
    <dbReference type="NCBI Taxonomy" id="34615"/>
    <lineage>
        <taxon>Eukaryota</taxon>
        <taxon>Metazoa</taxon>
        <taxon>Ecdysozoa</taxon>
        <taxon>Arthropoda</taxon>
        <taxon>Chelicerata</taxon>
        <taxon>Arachnida</taxon>
        <taxon>Acari</taxon>
        <taxon>Parasitiformes</taxon>
        <taxon>Ixodida</taxon>
        <taxon>Ixodoidea</taxon>
        <taxon>Ixodidae</taxon>
        <taxon>Ixodinae</taxon>
        <taxon>Ixodes</taxon>
    </lineage>
</organism>
<dbReference type="Proteomes" id="UP000805193">
    <property type="component" value="Unassembled WGS sequence"/>
</dbReference>
<sequence length="841" mass="92433">MAPKSCALKDLVSKDERVLAPIKARTRQIVAETAGQQERIEDVKFDLPDYQRLSDDETTEDVPHGADSKLEALEFGGASDPAKEREEGSQASDVCFLGDKVKASMVTPLRKFIQLKRSSAEKSADREAEQGSGRRSRRPWNSETKAGVAKQDPRQGCSEKVSCSSRPSGKEEQRRKQRRKQKSSRPEKGKRGESHQKDTSTGGGCGIKGSSSDADKPRQPKGDPSQGPAKKSPGSNRSPQQRESKMRHSKVSILRSCPNASNDKRRRTLGVGMSSQRQLSSWSAKVKRKGIHTKDPPAGGGRKGKLILRRKIKSGAEIKSELSDRDLEKSIECGDKDFSSESGTKNRLGVDTVEGGFKDATPDSQVDAPRISAEVRMRLGNVVLNSLFLHADMAARPYRAPDFRDAICSIIDPKDIISLGQYQMSHVWMITCTNALAKAKLASREELTVKGKRCLVIDPETKDVKLKLMWLPSHIEDRRVVEAFQPYGKVISIEREKWRVPGMETMETMNRHVTLSLAEGVSSSKIPYLLMVFGCQCFVILPGRPPLCLRCNRVGHIRRFCRIPRCSGCGRFGHSPEDCVLTYADKLKQGTTRGEETSTELLMDVSEVVEPTGEIPPPADYEGKPATDQSPPEPEVETQEESGQKVPPTPGVLVCSGSSTTCEVSPDFPPLPQVPVDESTLPTTHSTTHDTTDDASRDTTLEKPTLTAPEENDVQEIPSQSLVHQEPRMDDTPGDGSFARSKLFDRKQRLLKAYSKPTSTGQRLYHRPFEVSLAPEGLLRMEPSATFFRVSTLRKRVTTCSGPSPACLGLPETSLNASVTSTGRVCVRVGSCAPEGERGMA</sequence>
<gene>
    <name evidence="1" type="ORF">HPB47_009381</name>
</gene>